<feature type="compositionally biased region" description="Basic and acidic residues" evidence="1">
    <location>
        <begin position="69"/>
        <end position="93"/>
    </location>
</feature>
<protein>
    <submittedName>
        <fullName evidence="2">Uncharacterized protein</fullName>
    </submittedName>
</protein>
<sequence length="116" mass="13326">MKSLRLKIISDILEDISILLDKIAAEENLENQQSLDSTTAISVTQAYGNTQEELEAIRKKLAETLANRHTTEEPEKKSVKAYDPRPRSSDEESAKFRRVLTAWMKRELSYDKTDIK</sequence>
<dbReference type="EMBL" id="VXIV02002119">
    <property type="protein sequence ID" value="KAF6027222.1"/>
    <property type="molecule type" value="Genomic_DNA"/>
</dbReference>
<dbReference type="Proteomes" id="UP000593567">
    <property type="component" value="Unassembled WGS sequence"/>
</dbReference>
<comment type="caution">
    <text evidence="2">The sequence shown here is derived from an EMBL/GenBank/DDBJ whole genome shotgun (WGS) entry which is preliminary data.</text>
</comment>
<keyword evidence="3" id="KW-1185">Reference proteome</keyword>
<dbReference type="AlphaFoldDB" id="A0A7J7JLJ6"/>
<name>A0A7J7JLJ6_BUGNE</name>
<gene>
    <name evidence="2" type="ORF">EB796_014470</name>
</gene>
<feature type="region of interest" description="Disordered" evidence="1">
    <location>
        <begin position="65"/>
        <end position="93"/>
    </location>
</feature>
<accession>A0A7J7JLJ6</accession>
<evidence type="ECO:0000313" key="2">
    <source>
        <dbReference type="EMBL" id="KAF6027222.1"/>
    </source>
</evidence>
<organism evidence="2 3">
    <name type="scientific">Bugula neritina</name>
    <name type="common">Brown bryozoan</name>
    <name type="synonym">Sertularia neritina</name>
    <dbReference type="NCBI Taxonomy" id="10212"/>
    <lineage>
        <taxon>Eukaryota</taxon>
        <taxon>Metazoa</taxon>
        <taxon>Spiralia</taxon>
        <taxon>Lophotrochozoa</taxon>
        <taxon>Bryozoa</taxon>
        <taxon>Gymnolaemata</taxon>
        <taxon>Cheilostomatida</taxon>
        <taxon>Flustrina</taxon>
        <taxon>Buguloidea</taxon>
        <taxon>Bugulidae</taxon>
        <taxon>Bugula</taxon>
    </lineage>
</organism>
<proteinExistence type="predicted"/>
<evidence type="ECO:0000313" key="3">
    <source>
        <dbReference type="Proteomes" id="UP000593567"/>
    </source>
</evidence>
<evidence type="ECO:0000256" key="1">
    <source>
        <dbReference type="SAM" id="MobiDB-lite"/>
    </source>
</evidence>
<reference evidence="2" key="1">
    <citation type="submission" date="2020-06" db="EMBL/GenBank/DDBJ databases">
        <title>Draft genome of Bugula neritina, a colonial animal packing powerful symbionts and potential medicines.</title>
        <authorList>
            <person name="Rayko M."/>
        </authorList>
    </citation>
    <scope>NUCLEOTIDE SEQUENCE [LARGE SCALE GENOMIC DNA]</scope>
    <source>
        <strain evidence="2">Kwan_BN1</strain>
    </source>
</reference>